<reference evidence="3" key="1">
    <citation type="journal article" date="2019" name="Int. J. Syst. Evol. Microbiol.">
        <title>The Global Catalogue of Microorganisms (GCM) 10K type strain sequencing project: providing services to taxonomists for standard genome sequencing and annotation.</title>
        <authorList>
            <consortium name="The Broad Institute Genomics Platform"/>
            <consortium name="The Broad Institute Genome Sequencing Center for Infectious Disease"/>
            <person name="Wu L."/>
            <person name="Ma J."/>
        </authorList>
    </citation>
    <scope>NUCLEOTIDE SEQUENCE [LARGE SCALE GENOMIC DNA]</scope>
    <source>
        <strain evidence="3">TBRC 5832</strain>
    </source>
</reference>
<keyword evidence="3" id="KW-1185">Reference proteome</keyword>
<dbReference type="InterPro" id="IPR027417">
    <property type="entry name" value="P-loop_NTPase"/>
</dbReference>
<dbReference type="InterPro" id="IPR003593">
    <property type="entry name" value="AAA+_ATPase"/>
</dbReference>
<name>A0ABV8J9Q7_9ACTN</name>
<organism evidence="2 3">
    <name type="scientific">Actinoplanes subglobosus</name>
    <dbReference type="NCBI Taxonomy" id="1547892"/>
    <lineage>
        <taxon>Bacteria</taxon>
        <taxon>Bacillati</taxon>
        <taxon>Actinomycetota</taxon>
        <taxon>Actinomycetes</taxon>
        <taxon>Micromonosporales</taxon>
        <taxon>Micromonosporaceae</taxon>
        <taxon>Actinoplanes</taxon>
    </lineage>
</organism>
<feature type="domain" description="AAA+ ATPase" evidence="1">
    <location>
        <begin position="332"/>
        <end position="478"/>
    </location>
</feature>
<dbReference type="SUPFAM" id="SSF52540">
    <property type="entry name" value="P-loop containing nucleoside triphosphate hydrolases"/>
    <property type="match status" value="1"/>
</dbReference>
<dbReference type="Pfam" id="PF22738">
    <property type="entry name" value="NNH7"/>
    <property type="match status" value="1"/>
</dbReference>
<dbReference type="Proteomes" id="UP001595867">
    <property type="component" value="Unassembled WGS sequence"/>
</dbReference>
<dbReference type="EMBL" id="JBHSBL010000033">
    <property type="protein sequence ID" value="MFC4072266.1"/>
    <property type="molecule type" value="Genomic_DNA"/>
</dbReference>
<dbReference type="InterPro" id="IPR054567">
    <property type="entry name" value="NNH7"/>
</dbReference>
<dbReference type="Gene3D" id="3.40.50.300">
    <property type="entry name" value="P-loop containing nucleotide triphosphate hydrolases"/>
    <property type="match status" value="1"/>
</dbReference>
<sequence length="1028" mass="113722">MSRALSYADAVRILSGQTAALAVLDRAAGGFLLAATGGGSELAISLFDAKAELFRATQALVSDLGDRVAGLNRIDRTRRLAAGHAALVVGSYFGALPKGQVTGVELVHLIAGQRPDGERLGDLAHALLHSEVPMPAPHQPYEQLVVELERFYRRLSDSVARFLTGLAFWDRLSEAQRTAVTGALDGAAVERALADYETGFRRMAGDVPEFGFWVNLVDHQATRARMDELTIGVTALRDSLDSLSPQRAAVEKRTALSRAYQAVLQDPVLDADGDDAVPDIPDIASSYINPAFRVAGVSPQDPLASEEWWEQQPVQDDLMRYMVGHLTSPPATTGPLLLLGQPGSGKSLLTRMLAAALPPEDFAVVRVPLRDVPADASLQVQIEHAIFDATGERATWPEVVGAIPGALPVVLLDGFDELLQATGVSQWDYLQNVERFQRREAAAGRPVSVVVTTRTAVAERARAVVGTVALRLEPFTEDQISRWLTVWNSTNESYFQVRGLRPLTLAAAVRQPELASQPLLLLMLAIYDAHENALTAGADTGLDEGDLYERLLSRFALREVMKAAAGSAENDVEAMVEEELLRLSLVAFASLNRGRQWVTEADLNADLPVLLGLGADGPGTNVRRTLTVGETVLGRFFFIHEARARREGQALQTYEFLHATFGEYLGARALEKELADLVDDVLRQSRRSRAARTDDDFLYALLSFATISQRQTTLDFLTGRLAGWDDSRRGVLRDIVLFLFRHALEPRERGRFADYVPAPLSAPARYAVYSANLVLLLLAIGLPVTSDDLFPEADDRIDEWRRVTLLWRSQLRADAWSRLVGTIGVHRSWVGEQRVLVFSRDRAWPHATAPQSDLYWSRDVLTADKNFPEFVRGQFCWNRENDRLRQWQANFHCDPLDDLAKHALEPLTTAVEEAVVMVHGYWEDRAVSAAQSLITLWLLLSTESRVEELVDAFGVAIEIARRGFPPSGIEARRNFRTILLRTLRDHRDRLSPGQYTALRRHFESGTDDRQYTPDEPEDLPTLAAAILG</sequence>
<comment type="caution">
    <text evidence="2">The sequence shown here is derived from an EMBL/GenBank/DDBJ whole genome shotgun (WGS) entry which is preliminary data.</text>
</comment>
<gene>
    <name evidence="2" type="ORF">ACFO0C_45665</name>
</gene>
<proteinExistence type="predicted"/>
<dbReference type="SMART" id="SM00382">
    <property type="entry name" value="AAA"/>
    <property type="match status" value="1"/>
</dbReference>
<evidence type="ECO:0000313" key="3">
    <source>
        <dbReference type="Proteomes" id="UP001595867"/>
    </source>
</evidence>
<dbReference type="RefSeq" id="WP_378073148.1">
    <property type="nucleotide sequence ID" value="NZ_JBHSBL010000033.1"/>
</dbReference>
<accession>A0ABV8J9Q7</accession>
<evidence type="ECO:0000259" key="1">
    <source>
        <dbReference type="SMART" id="SM00382"/>
    </source>
</evidence>
<evidence type="ECO:0000313" key="2">
    <source>
        <dbReference type="EMBL" id="MFC4072266.1"/>
    </source>
</evidence>
<protein>
    <submittedName>
        <fullName evidence="2">NACHT domain-containing protein</fullName>
    </submittedName>
</protein>